<sequence>MASSPFYSAVSTREKRYDVFLSFRGEDTRDQFASYLYAALYDKQILCFMDHKLERGDEISPTLRKTIDESSISVIIFSENYATSTWCLDEVVQILEAKKRNGQIVMPIFYGIDPSSVRRQEGCYKVAFAALEQRFKDRMEKVHQWRAALTEAANLCGLDSKNFRPENQLIQKIVRDVLLKLPKYSSWNIDGCKGRLFAIQERMEEIENLLDMGSTNVRILGIWGMGGIGKTTIASVVFQRFAYSHFEGRSYLWNVRQEYESFGPNYLRRKLLIDLLKDEATVSMDTPFVASPFIQHRLCRKRVLIVLDDVDSSFQLETLVEGYHQLAPGSRIIVTTRDKQVLVKVADGIHKVEGLNYIESLKLFHLHAFGKNSITVDYETLSERVASYANGNPLTLRVLGSFLHSRSKEEWESALEKLKRVPNKDILKVLRISYDGLDDKGIQNIFLDIACFFDRPFTREYAESILGGGDSSVTIGISVLIDKSLIENCRENDKRFRMHDLIRQMGWSVVYDEQKEPGNRSRLCNAIDVCDVLEENTGTAAIEGILLNLSEVKRDVKINPAAFSKMCNLRFLKIYCDNILSNKCKLYLPRRFESLVSNKLRYFQWYLYPLKYLPSEFSPENLAELILRHSQLKQLGNHVVQSLPKLQNMDLSNSKFLTHLPDLSLAPNLESINLEGCRNLSHILSSIQNLHKLIDLNLNGCTNLRDLEEISGRRGYLGLVKHGYFENLVNNTYDQLKYFTFLNRSIANFMTKFPLRSSTSSISQRFPMNLRSLHLRGTPIEVVPSSICGLPGLVDLDLSGCKRLKCLPTSICKLKSLESLNLDQCTNLEEFPEILEPMERKIEFLPNNLCNLRRLDNLYLDECPKLQTLTSCPLGLEVLSIRDCASLKLITELPSCIGCFSASNCTSLEGIRSWTSPLIYEVEAAEGWYGTCLDLTNCSKLDQKTRNNFVDCGAALTMMHCATLWKHNDFEHCGDYRPVHGCYPGDEIPKLFSYQSSGNSLMNIKLPPDWNSNDLCGVIFCVVLGLSKIVDHGFRHARRYHECHAIHYQIHDEHAHKYGRYVKVDLEIKSDHILMWYETKNLKGHSWFNSCSNVTELSFHVKTILYGGVDKIVDLGSEHLKIKKCGIQLVYEKDLEQFANADDNEYSEVSGNGVVRSQDDEEKDHDDESHPTSIPSKRRFDGGKQDDENDDESQPTIDSKKIKLV</sequence>
<gene>
    <name evidence="9" type="ORF">FNV43_RR10540</name>
</gene>
<dbReference type="Pfam" id="PF23282">
    <property type="entry name" value="WHD_ROQ1"/>
    <property type="match status" value="1"/>
</dbReference>
<dbReference type="Pfam" id="PF00931">
    <property type="entry name" value="NB-ARC"/>
    <property type="match status" value="1"/>
</dbReference>
<dbReference type="InterPro" id="IPR042197">
    <property type="entry name" value="Apaf_helical"/>
</dbReference>
<dbReference type="InterPro" id="IPR044974">
    <property type="entry name" value="Disease_R_plants"/>
</dbReference>
<feature type="domain" description="TIR" evidence="8">
    <location>
        <begin position="15"/>
        <end position="181"/>
    </location>
</feature>
<keyword evidence="4" id="KW-0378">Hydrolase</keyword>
<dbReference type="OrthoDB" id="1188997at2759"/>
<dbReference type="GO" id="GO:0061809">
    <property type="term" value="F:NAD+ nucleosidase activity, cyclic ADP-ribose generating"/>
    <property type="evidence" value="ECO:0007669"/>
    <property type="project" value="UniProtKB-EC"/>
</dbReference>
<protein>
    <recommendedName>
        <fullName evidence="1">ADP-ribosyl cyclase/cyclic ADP-ribose hydrolase</fullName>
        <ecNumber evidence="1">3.2.2.6</ecNumber>
    </recommendedName>
</protein>
<dbReference type="SMART" id="SM00255">
    <property type="entry name" value="TIR"/>
    <property type="match status" value="1"/>
</dbReference>
<dbReference type="PANTHER" id="PTHR11017:SF479">
    <property type="entry name" value="DISEASE RESISTANCE PROTEIN (TIR-NBS-LRR CLASS) FAMILY"/>
    <property type="match status" value="1"/>
</dbReference>
<evidence type="ECO:0000256" key="4">
    <source>
        <dbReference type="ARBA" id="ARBA00022801"/>
    </source>
</evidence>
<dbReference type="GO" id="GO:0043531">
    <property type="term" value="F:ADP binding"/>
    <property type="evidence" value="ECO:0007669"/>
    <property type="project" value="InterPro"/>
</dbReference>
<dbReference type="FunFam" id="1.10.8.430:FF:000002">
    <property type="entry name" value="Disease resistance protein (TIR-NBS-LRR class)"/>
    <property type="match status" value="1"/>
</dbReference>
<keyword evidence="3" id="KW-0677">Repeat</keyword>
<proteinExistence type="predicted"/>
<dbReference type="PROSITE" id="PS50104">
    <property type="entry name" value="TIR"/>
    <property type="match status" value="1"/>
</dbReference>
<dbReference type="Gene3D" id="1.10.8.430">
    <property type="entry name" value="Helical domain of apoptotic protease-activating factors"/>
    <property type="match status" value="1"/>
</dbReference>
<dbReference type="InterPro" id="IPR000157">
    <property type="entry name" value="TIR_dom"/>
</dbReference>
<evidence type="ECO:0000256" key="3">
    <source>
        <dbReference type="ARBA" id="ARBA00022737"/>
    </source>
</evidence>
<dbReference type="AlphaFoldDB" id="A0A8K0H4D3"/>
<evidence type="ECO:0000256" key="5">
    <source>
        <dbReference type="ARBA" id="ARBA00023027"/>
    </source>
</evidence>
<evidence type="ECO:0000313" key="10">
    <source>
        <dbReference type="Proteomes" id="UP000796880"/>
    </source>
</evidence>
<keyword evidence="2" id="KW-0433">Leucine-rich repeat</keyword>
<dbReference type="GO" id="GO:0006952">
    <property type="term" value="P:defense response"/>
    <property type="evidence" value="ECO:0007669"/>
    <property type="project" value="InterPro"/>
</dbReference>
<dbReference type="Gene3D" id="3.80.10.10">
    <property type="entry name" value="Ribonuclease Inhibitor"/>
    <property type="match status" value="2"/>
</dbReference>
<dbReference type="InterPro" id="IPR045344">
    <property type="entry name" value="C-JID"/>
</dbReference>
<dbReference type="GO" id="GO:0007165">
    <property type="term" value="P:signal transduction"/>
    <property type="evidence" value="ECO:0007669"/>
    <property type="project" value="InterPro"/>
</dbReference>
<keyword evidence="10" id="KW-1185">Reference proteome</keyword>
<name>A0A8K0H4D3_9ROSA</name>
<dbReference type="InterPro" id="IPR027417">
    <property type="entry name" value="P-loop_NTPase"/>
</dbReference>
<comment type="catalytic activity">
    <reaction evidence="6">
        <text>NAD(+) + H2O = ADP-D-ribose + nicotinamide + H(+)</text>
        <dbReference type="Rhea" id="RHEA:16301"/>
        <dbReference type="ChEBI" id="CHEBI:15377"/>
        <dbReference type="ChEBI" id="CHEBI:15378"/>
        <dbReference type="ChEBI" id="CHEBI:17154"/>
        <dbReference type="ChEBI" id="CHEBI:57540"/>
        <dbReference type="ChEBI" id="CHEBI:57967"/>
        <dbReference type="EC" id="3.2.2.6"/>
    </reaction>
    <physiologicalReaction direction="left-to-right" evidence="6">
        <dbReference type="Rhea" id="RHEA:16302"/>
    </physiologicalReaction>
</comment>
<dbReference type="PANTHER" id="PTHR11017">
    <property type="entry name" value="LEUCINE-RICH REPEAT-CONTAINING PROTEIN"/>
    <property type="match status" value="1"/>
</dbReference>
<dbReference type="SUPFAM" id="SSF52540">
    <property type="entry name" value="P-loop containing nucleoside triphosphate hydrolases"/>
    <property type="match status" value="1"/>
</dbReference>
<dbReference type="Gene3D" id="3.40.50.300">
    <property type="entry name" value="P-loop containing nucleotide triphosphate hydrolases"/>
    <property type="match status" value="1"/>
</dbReference>
<reference evidence="9" key="1">
    <citation type="submission" date="2020-03" db="EMBL/GenBank/DDBJ databases">
        <title>A high-quality chromosome-level genome assembly of a woody plant with both climbing and erect habits, Rhamnella rubrinervis.</title>
        <authorList>
            <person name="Lu Z."/>
            <person name="Yang Y."/>
            <person name="Zhu X."/>
            <person name="Sun Y."/>
        </authorList>
    </citation>
    <scope>NUCLEOTIDE SEQUENCE</scope>
    <source>
        <strain evidence="9">BYM</strain>
        <tissue evidence="9">Leaf</tissue>
    </source>
</reference>
<dbReference type="SUPFAM" id="SSF52200">
    <property type="entry name" value="Toll/Interleukin receptor TIR domain"/>
    <property type="match status" value="1"/>
</dbReference>
<dbReference type="FunFam" id="3.40.50.10140:FF:000007">
    <property type="entry name" value="Disease resistance protein (TIR-NBS-LRR class)"/>
    <property type="match status" value="1"/>
</dbReference>
<dbReference type="InterPro" id="IPR032675">
    <property type="entry name" value="LRR_dom_sf"/>
</dbReference>
<dbReference type="EMBL" id="VOIH02000005">
    <property type="protein sequence ID" value="KAF3445364.1"/>
    <property type="molecule type" value="Genomic_DNA"/>
</dbReference>
<evidence type="ECO:0000313" key="9">
    <source>
        <dbReference type="EMBL" id="KAF3445364.1"/>
    </source>
</evidence>
<dbReference type="Gene3D" id="3.40.50.10140">
    <property type="entry name" value="Toll/interleukin-1 receptor homology (TIR) domain"/>
    <property type="match status" value="1"/>
</dbReference>
<keyword evidence="5" id="KW-0520">NAD</keyword>
<evidence type="ECO:0000259" key="8">
    <source>
        <dbReference type="PROSITE" id="PS50104"/>
    </source>
</evidence>
<feature type="region of interest" description="Disordered" evidence="7">
    <location>
        <begin position="1142"/>
        <end position="1205"/>
    </location>
</feature>
<dbReference type="InterPro" id="IPR058192">
    <property type="entry name" value="WHD_ROQ1-like"/>
</dbReference>
<evidence type="ECO:0000256" key="1">
    <source>
        <dbReference type="ARBA" id="ARBA00011982"/>
    </source>
</evidence>
<dbReference type="SUPFAM" id="SSF52058">
    <property type="entry name" value="L domain-like"/>
    <property type="match status" value="1"/>
</dbReference>
<evidence type="ECO:0000256" key="6">
    <source>
        <dbReference type="ARBA" id="ARBA00047304"/>
    </source>
</evidence>
<evidence type="ECO:0000256" key="7">
    <source>
        <dbReference type="SAM" id="MobiDB-lite"/>
    </source>
</evidence>
<dbReference type="EC" id="3.2.2.6" evidence="1"/>
<dbReference type="Pfam" id="PF01582">
    <property type="entry name" value="TIR"/>
    <property type="match status" value="1"/>
</dbReference>
<dbReference type="InterPro" id="IPR035897">
    <property type="entry name" value="Toll_tir_struct_dom_sf"/>
</dbReference>
<accession>A0A8K0H4D3</accession>
<dbReference type="PRINTS" id="PR00364">
    <property type="entry name" value="DISEASERSIST"/>
</dbReference>
<dbReference type="InterPro" id="IPR002182">
    <property type="entry name" value="NB-ARC"/>
</dbReference>
<comment type="caution">
    <text evidence="9">The sequence shown here is derived from an EMBL/GenBank/DDBJ whole genome shotgun (WGS) entry which is preliminary data.</text>
</comment>
<organism evidence="9 10">
    <name type="scientific">Rhamnella rubrinervis</name>
    <dbReference type="NCBI Taxonomy" id="2594499"/>
    <lineage>
        <taxon>Eukaryota</taxon>
        <taxon>Viridiplantae</taxon>
        <taxon>Streptophyta</taxon>
        <taxon>Embryophyta</taxon>
        <taxon>Tracheophyta</taxon>
        <taxon>Spermatophyta</taxon>
        <taxon>Magnoliopsida</taxon>
        <taxon>eudicotyledons</taxon>
        <taxon>Gunneridae</taxon>
        <taxon>Pentapetalae</taxon>
        <taxon>rosids</taxon>
        <taxon>fabids</taxon>
        <taxon>Rosales</taxon>
        <taxon>Rhamnaceae</taxon>
        <taxon>rhamnoid group</taxon>
        <taxon>Rhamneae</taxon>
        <taxon>Rhamnella</taxon>
    </lineage>
</organism>
<dbReference type="Proteomes" id="UP000796880">
    <property type="component" value="Unassembled WGS sequence"/>
</dbReference>
<evidence type="ECO:0000256" key="2">
    <source>
        <dbReference type="ARBA" id="ARBA00022614"/>
    </source>
</evidence>
<dbReference type="Pfam" id="PF20160">
    <property type="entry name" value="C-JID"/>
    <property type="match status" value="1"/>
</dbReference>